<dbReference type="Pfam" id="PF00151">
    <property type="entry name" value="Lipase"/>
    <property type="match status" value="1"/>
</dbReference>
<comment type="subcellular location">
    <subcellularLocation>
        <location evidence="1">Secreted</location>
    </subcellularLocation>
</comment>
<organism evidence="6 7">
    <name type="scientific">Leptosia nina</name>
    <dbReference type="NCBI Taxonomy" id="320188"/>
    <lineage>
        <taxon>Eukaryota</taxon>
        <taxon>Metazoa</taxon>
        <taxon>Ecdysozoa</taxon>
        <taxon>Arthropoda</taxon>
        <taxon>Hexapoda</taxon>
        <taxon>Insecta</taxon>
        <taxon>Pterygota</taxon>
        <taxon>Neoptera</taxon>
        <taxon>Endopterygota</taxon>
        <taxon>Lepidoptera</taxon>
        <taxon>Glossata</taxon>
        <taxon>Ditrysia</taxon>
        <taxon>Papilionoidea</taxon>
        <taxon>Pieridae</taxon>
        <taxon>Pierinae</taxon>
        <taxon>Leptosia</taxon>
    </lineage>
</organism>
<dbReference type="SUPFAM" id="SSF53474">
    <property type="entry name" value="alpha/beta-Hydrolases"/>
    <property type="match status" value="1"/>
</dbReference>
<dbReference type="GO" id="GO:0005615">
    <property type="term" value="C:extracellular space"/>
    <property type="evidence" value="ECO:0007669"/>
    <property type="project" value="TreeGrafter"/>
</dbReference>
<evidence type="ECO:0000256" key="4">
    <source>
        <dbReference type="RuleBase" id="RU004262"/>
    </source>
</evidence>
<comment type="caution">
    <text evidence="6">The sequence shown here is derived from an EMBL/GenBank/DDBJ whole genome shotgun (WGS) entry which is preliminary data.</text>
</comment>
<evidence type="ECO:0000259" key="5">
    <source>
        <dbReference type="Pfam" id="PF00151"/>
    </source>
</evidence>
<evidence type="ECO:0000256" key="2">
    <source>
        <dbReference type="ARBA" id="ARBA00010701"/>
    </source>
</evidence>
<dbReference type="InterPro" id="IPR029058">
    <property type="entry name" value="AB_hydrolase_fold"/>
</dbReference>
<sequence>MQNLLPIACFLSAIRVPNIQFETAVLQPAPVNKDKCPYVLNNNDIEFRLYTRHNPVEGQVLTIDDDESLFASNIDFNDKTVFFFHGFMETGEDSSSLMVKEAYVQVGNVNMIMVDAQRLEAGPWYFTAASNTWYIGRFTAMFIDYLATRGLKLSNLHLVGHSLGAQIAGVVGHTVKSGRVSRITGLDPALPLFENVPLAQRLDPTDAEFVDIIHSDAGIFGYNRPCGHVDFFPNGGVSPQPGCELEVVLPQQELFNKFFCSHWQSFRFFSESVLRPEGFIASECSSWKEYIRGHCANTKKTHMGEGADRT</sequence>
<dbReference type="PANTHER" id="PTHR11610">
    <property type="entry name" value="LIPASE"/>
    <property type="match status" value="1"/>
</dbReference>
<dbReference type="FunFam" id="3.40.50.1820:FF:000122">
    <property type="entry name" value="Vitellogenin-3-like Protein"/>
    <property type="match status" value="1"/>
</dbReference>
<dbReference type="PANTHER" id="PTHR11610:SF169">
    <property type="entry name" value="GH15759P-RELATED"/>
    <property type="match status" value="1"/>
</dbReference>
<comment type="similarity">
    <text evidence="2 4">Belongs to the AB hydrolase superfamily. Lipase family.</text>
</comment>
<evidence type="ECO:0000256" key="1">
    <source>
        <dbReference type="ARBA" id="ARBA00004613"/>
    </source>
</evidence>
<accession>A0AAV1K2G9</accession>
<feature type="domain" description="Lipase" evidence="5">
    <location>
        <begin position="39"/>
        <end position="305"/>
    </location>
</feature>
<protein>
    <recommendedName>
        <fullName evidence="5">Lipase domain-containing protein</fullName>
    </recommendedName>
</protein>
<evidence type="ECO:0000313" key="7">
    <source>
        <dbReference type="Proteomes" id="UP001497472"/>
    </source>
</evidence>
<reference evidence="6 7" key="1">
    <citation type="submission" date="2023-11" db="EMBL/GenBank/DDBJ databases">
        <authorList>
            <person name="Okamura Y."/>
        </authorList>
    </citation>
    <scope>NUCLEOTIDE SEQUENCE [LARGE SCALE GENOMIC DNA]</scope>
</reference>
<gene>
    <name evidence="6" type="ORF">LNINA_LOCUS14728</name>
</gene>
<dbReference type="EMBL" id="CAVLEF010000281">
    <property type="protein sequence ID" value="CAK1555946.1"/>
    <property type="molecule type" value="Genomic_DNA"/>
</dbReference>
<dbReference type="GO" id="GO:0017171">
    <property type="term" value="F:serine hydrolase activity"/>
    <property type="evidence" value="ECO:0007669"/>
    <property type="project" value="TreeGrafter"/>
</dbReference>
<dbReference type="InterPro" id="IPR033906">
    <property type="entry name" value="Lipase_N"/>
</dbReference>
<dbReference type="CDD" id="cd00707">
    <property type="entry name" value="Pancreat_lipase_like"/>
    <property type="match status" value="1"/>
</dbReference>
<evidence type="ECO:0000256" key="3">
    <source>
        <dbReference type="ARBA" id="ARBA00022525"/>
    </source>
</evidence>
<proteinExistence type="inferred from homology"/>
<dbReference type="GO" id="GO:0016298">
    <property type="term" value="F:lipase activity"/>
    <property type="evidence" value="ECO:0007669"/>
    <property type="project" value="InterPro"/>
</dbReference>
<dbReference type="AlphaFoldDB" id="A0AAV1K2G9"/>
<dbReference type="Proteomes" id="UP001497472">
    <property type="component" value="Unassembled WGS sequence"/>
</dbReference>
<dbReference type="GO" id="GO:0016042">
    <property type="term" value="P:lipid catabolic process"/>
    <property type="evidence" value="ECO:0007669"/>
    <property type="project" value="TreeGrafter"/>
</dbReference>
<dbReference type="Gene3D" id="3.40.50.1820">
    <property type="entry name" value="alpha/beta hydrolase"/>
    <property type="match status" value="1"/>
</dbReference>
<keyword evidence="3" id="KW-0964">Secreted</keyword>
<dbReference type="InterPro" id="IPR000734">
    <property type="entry name" value="TAG_lipase"/>
</dbReference>
<dbReference type="PRINTS" id="PR00821">
    <property type="entry name" value="TAGLIPASE"/>
</dbReference>
<name>A0AAV1K2G9_9NEOP</name>
<dbReference type="InterPro" id="IPR013818">
    <property type="entry name" value="Lipase"/>
</dbReference>
<keyword evidence="7" id="KW-1185">Reference proteome</keyword>
<evidence type="ECO:0000313" key="6">
    <source>
        <dbReference type="EMBL" id="CAK1555946.1"/>
    </source>
</evidence>